<sequence length="44" mass="4769">MKRIGAFFIATWTAAALLYLGRHSVPMIAMSGVVAFAGFDLLRP</sequence>
<accession>A0A069BAM5</accession>
<dbReference type="Proteomes" id="UP000231878">
    <property type="component" value="Unassembled WGS sequence"/>
</dbReference>
<dbReference type="AlphaFoldDB" id="A0A069BAM5"/>
<dbReference type="GeneID" id="93063937"/>
<gene>
    <name evidence="2" type="ORF">CWD88_18095</name>
    <name evidence="1" type="ORF">Y036_5817</name>
</gene>
<dbReference type="OrthoDB" id="9108482at2"/>
<reference evidence="2 4" key="2">
    <citation type="submission" date="2017-11" db="EMBL/GenBank/DDBJ databases">
        <title>Molecular characterization of Burkholderia pseudomallei and closely related isolates from Vietnam.</title>
        <authorList>
            <person name="Ustinov D.V."/>
            <person name="Antonov A.S."/>
            <person name="Avdusheva E.F."/>
            <person name="Shpak I.M."/>
            <person name="Zakharova I.B."/>
            <person name="Thi L.A."/>
            <person name="Teteryatnikova N."/>
            <person name="Lopasteyskaya Y.A."/>
            <person name="Kuzyutina J.A."/>
            <person name="Ngo T.N."/>
            <person name="Victorov D.V."/>
        </authorList>
    </citation>
    <scope>NUCLEOTIDE SEQUENCE [LARGE SCALE GENOMIC DNA]</scope>
    <source>
        <strain evidence="2 4">V1512</strain>
    </source>
</reference>
<dbReference type="Proteomes" id="UP000030475">
    <property type="component" value="Unassembled WGS sequence"/>
</dbReference>
<proteinExistence type="predicted"/>
<dbReference type="RefSeq" id="WP_004529005.1">
    <property type="nucleotide sequence ID" value="NZ_AP028072.1"/>
</dbReference>
<evidence type="ECO:0000313" key="3">
    <source>
        <dbReference type="Proteomes" id="UP000030475"/>
    </source>
</evidence>
<evidence type="ECO:0000313" key="1">
    <source>
        <dbReference type="EMBL" id="KGX16560.1"/>
    </source>
</evidence>
<evidence type="ECO:0000313" key="4">
    <source>
        <dbReference type="Proteomes" id="UP000231878"/>
    </source>
</evidence>
<organism evidence="1 3">
    <name type="scientific">Burkholderia pseudomallei</name>
    <name type="common">Pseudomonas pseudomallei</name>
    <dbReference type="NCBI Taxonomy" id="28450"/>
    <lineage>
        <taxon>Bacteria</taxon>
        <taxon>Pseudomonadati</taxon>
        <taxon>Pseudomonadota</taxon>
        <taxon>Betaproteobacteria</taxon>
        <taxon>Burkholderiales</taxon>
        <taxon>Burkholderiaceae</taxon>
        <taxon>Burkholderia</taxon>
        <taxon>pseudomallei group</taxon>
    </lineage>
</organism>
<reference evidence="1 3" key="1">
    <citation type="submission" date="2014-08" db="EMBL/GenBank/DDBJ databases">
        <authorList>
            <person name="Bunnell A."/>
            <person name="Chain P.S."/>
            <person name="Chertkov O."/>
            <person name="Currie B.J."/>
            <person name="Daligault H.E."/>
            <person name="Davenport K.W."/>
            <person name="Davis C."/>
            <person name="Gleasner C.D."/>
            <person name="Johnson S.L."/>
            <person name="Kaestli M."/>
            <person name="Koren S."/>
            <person name="Kunde Y.A."/>
            <person name="Mayo M."/>
            <person name="McMurry K.K."/>
            <person name="Price E.P."/>
            <person name="Reitenga K.G."/>
            <person name="Robison R."/>
            <person name="Rosovitz M.J."/>
            <person name="Sarovich D.S."/>
            <person name="Teshima H."/>
        </authorList>
    </citation>
    <scope>NUCLEOTIDE SEQUENCE [LARGE SCALE GENOMIC DNA]</scope>
    <source>
        <strain evidence="1 3">MSHR44</strain>
    </source>
</reference>
<evidence type="ECO:0000313" key="2">
    <source>
        <dbReference type="EMBL" id="PJO64873.1"/>
    </source>
</evidence>
<comment type="caution">
    <text evidence="1">The sequence shown here is derived from an EMBL/GenBank/DDBJ whole genome shotgun (WGS) entry which is preliminary data.</text>
</comment>
<dbReference type="EMBL" id="PHRB01000017">
    <property type="protein sequence ID" value="PJO64873.1"/>
    <property type="molecule type" value="Genomic_DNA"/>
</dbReference>
<dbReference type="KEGG" id="but:X994_5371"/>
<protein>
    <submittedName>
        <fullName evidence="1">Uncharacterized protein</fullName>
    </submittedName>
</protein>
<name>A0A069BAM5_BURPE</name>
<dbReference type="EMBL" id="JQIM01000008">
    <property type="protein sequence ID" value="KGX16560.1"/>
    <property type="molecule type" value="Genomic_DNA"/>
</dbReference>